<dbReference type="InterPro" id="IPR024520">
    <property type="entry name" value="DUF3558"/>
</dbReference>
<dbReference type="EMBL" id="JBFAKC010000015">
    <property type="protein sequence ID" value="MEV0711403.1"/>
    <property type="molecule type" value="Genomic_DNA"/>
</dbReference>
<organism evidence="2 3">
    <name type="scientific">Nocardia aurea</name>
    <dbReference type="NCBI Taxonomy" id="2144174"/>
    <lineage>
        <taxon>Bacteria</taxon>
        <taxon>Bacillati</taxon>
        <taxon>Actinomycetota</taxon>
        <taxon>Actinomycetes</taxon>
        <taxon>Mycobacteriales</taxon>
        <taxon>Nocardiaceae</taxon>
        <taxon>Nocardia</taxon>
    </lineage>
</organism>
<keyword evidence="3" id="KW-1185">Reference proteome</keyword>
<sequence length="189" mass="19367">MRAVSCAVLLAGVLAVAGCGTTSDGTAGPAGTSSALDSIAADVPSGFKPCTDIPQAVLDSEGLHRNDSPTSRDETTRGKVKWRGCGWVVSDGYTATISATNLTLAMVRDKHFPGEREIAVNGRPVLITHQAADPTGRENCVLNAQMQGGSLEFTIGNPSGTSPKTRHLNACDIGQTLAGKVVPLIPAGA</sequence>
<dbReference type="Proteomes" id="UP001551695">
    <property type="component" value="Unassembled WGS sequence"/>
</dbReference>
<evidence type="ECO:0000313" key="3">
    <source>
        <dbReference type="Proteomes" id="UP001551695"/>
    </source>
</evidence>
<gene>
    <name evidence="2" type="ORF">AB0I48_27940</name>
</gene>
<name>A0ABV3G195_9NOCA</name>
<evidence type="ECO:0000313" key="2">
    <source>
        <dbReference type="EMBL" id="MEV0711403.1"/>
    </source>
</evidence>
<dbReference type="RefSeq" id="WP_355085328.1">
    <property type="nucleotide sequence ID" value="NZ_JBEXKW010000014.1"/>
</dbReference>
<accession>A0ABV3G195</accession>
<keyword evidence="1" id="KW-0732">Signal</keyword>
<dbReference type="PROSITE" id="PS51257">
    <property type="entry name" value="PROKAR_LIPOPROTEIN"/>
    <property type="match status" value="1"/>
</dbReference>
<evidence type="ECO:0000256" key="1">
    <source>
        <dbReference type="SAM" id="SignalP"/>
    </source>
</evidence>
<protein>
    <submittedName>
        <fullName evidence="2">DUF3558 domain-containing protein</fullName>
    </submittedName>
</protein>
<feature type="chain" id="PRO_5046947548" evidence="1">
    <location>
        <begin position="18"/>
        <end position="189"/>
    </location>
</feature>
<comment type="caution">
    <text evidence="2">The sequence shown here is derived from an EMBL/GenBank/DDBJ whole genome shotgun (WGS) entry which is preliminary data.</text>
</comment>
<reference evidence="2 3" key="1">
    <citation type="submission" date="2024-06" db="EMBL/GenBank/DDBJ databases">
        <title>The Natural Products Discovery Center: Release of the First 8490 Sequenced Strains for Exploring Actinobacteria Biosynthetic Diversity.</title>
        <authorList>
            <person name="Kalkreuter E."/>
            <person name="Kautsar S.A."/>
            <person name="Yang D."/>
            <person name="Bader C.D."/>
            <person name="Teijaro C.N."/>
            <person name="Fluegel L."/>
            <person name="Davis C.M."/>
            <person name="Simpson J.R."/>
            <person name="Lauterbach L."/>
            <person name="Steele A.D."/>
            <person name="Gui C."/>
            <person name="Meng S."/>
            <person name="Li G."/>
            <person name="Viehrig K."/>
            <person name="Ye F."/>
            <person name="Su P."/>
            <person name="Kiefer A.F."/>
            <person name="Nichols A."/>
            <person name="Cepeda A.J."/>
            <person name="Yan W."/>
            <person name="Fan B."/>
            <person name="Jiang Y."/>
            <person name="Adhikari A."/>
            <person name="Zheng C.-J."/>
            <person name="Schuster L."/>
            <person name="Cowan T.M."/>
            <person name="Smanski M.J."/>
            <person name="Chevrette M.G."/>
            <person name="De Carvalho L.P.S."/>
            <person name="Shen B."/>
        </authorList>
    </citation>
    <scope>NUCLEOTIDE SEQUENCE [LARGE SCALE GENOMIC DNA]</scope>
    <source>
        <strain evidence="2 3">NPDC050403</strain>
    </source>
</reference>
<dbReference type="Pfam" id="PF12079">
    <property type="entry name" value="DUF3558"/>
    <property type="match status" value="1"/>
</dbReference>
<proteinExistence type="predicted"/>
<feature type="signal peptide" evidence="1">
    <location>
        <begin position="1"/>
        <end position="17"/>
    </location>
</feature>